<protein>
    <recommendedName>
        <fullName evidence="2">LYR motif-containing protein 9</fullName>
    </recommendedName>
</protein>
<name>A0A834Y0Q9_APHGI</name>
<reference evidence="4 5" key="1">
    <citation type="submission" date="2020-08" db="EMBL/GenBank/DDBJ databases">
        <title>Aphidius gifuensis genome sequencing and assembly.</title>
        <authorList>
            <person name="Du Z."/>
        </authorList>
    </citation>
    <scope>NUCLEOTIDE SEQUENCE [LARGE SCALE GENOMIC DNA]</scope>
    <source>
        <strain evidence="4">YNYX2018</strain>
        <tissue evidence="4">Adults</tissue>
    </source>
</reference>
<comment type="similarity">
    <text evidence="1">Belongs to the complex I LYR family. LYRM9 subfamily.</text>
</comment>
<keyword evidence="5" id="KW-1185">Reference proteome</keyword>
<dbReference type="InterPro" id="IPR045291">
    <property type="entry name" value="Complex1_LYR_LYRM9"/>
</dbReference>
<dbReference type="CDD" id="cd20269">
    <property type="entry name" value="Complex1_LYR_LYRM9"/>
    <property type="match status" value="1"/>
</dbReference>
<dbReference type="PANTHER" id="PTHR47061">
    <property type="entry name" value="LYR MOTIF-CONTAINING PROTEIN 9"/>
    <property type="match status" value="1"/>
</dbReference>
<organism evidence="4 5">
    <name type="scientific">Aphidius gifuensis</name>
    <name type="common">Parasitoid wasp</name>
    <dbReference type="NCBI Taxonomy" id="684658"/>
    <lineage>
        <taxon>Eukaryota</taxon>
        <taxon>Metazoa</taxon>
        <taxon>Ecdysozoa</taxon>
        <taxon>Arthropoda</taxon>
        <taxon>Hexapoda</taxon>
        <taxon>Insecta</taxon>
        <taxon>Pterygota</taxon>
        <taxon>Neoptera</taxon>
        <taxon>Endopterygota</taxon>
        <taxon>Hymenoptera</taxon>
        <taxon>Apocrita</taxon>
        <taxon>Ichneumonoidea</taxon>
        <taxon>Braconidae</taxon>
        <taxon>Aphidiinae</taxon>
        <taxon>Aphidius</taxon>
    </lineage>
</organism>
<dbReference type="EMBL" id="JACMRX010000002">
    <property type="protein sequence ID" value="KAF7994426.1"/>
    <property type="molecule type" value="Genomic_DNA"/>
</dbReference>
<dbReference type="InterPro" id="IPR008011">
    <property type="entry name" value="Complex1_LYR_dom"/>
</dbReference>
<sequence length="83" mass="9931">MASKILQQSLKNPKELYKFLLRSCDKLPKGPKEHYKHSIKQSFKQHVYEPDAERVKQIIEKSIIDADWLFKKYKIDLESLLKK</sequence>
<evidence type="ECO:0000259" key="3">
    <source>
        <dbReference type="Pfam" id="PF05347"/>
    </source>
</evidence>
<gene>
    <name evidence="4" type="ORF">HCN44_003898</name>
</gene>
<evidence type="ECO:0000256" key="2">
    <source>
        <dbReference type="ARBA" id="ARBA00026234"/>
    </source>
</evidence>
<evidence type="ECO:0000256" key="1">
    <source>
        <dbReference type="ARBA" id="ARBA00025757"/>
    </source>
</evidence>
<dbReference type="PANTHER" id="PTHR47061:SF1">
    <property type="entry name" value="LYR MOTIF-CONTAINING PROTEIN 9"/>
    <property type="match status" value="1"/>
</dbReference>
<accession>A0A834Y0Q9</accession>
<evidence type="ECO:0000313" key="4">
    <source>
        <dbReference type="EMBL" id="KAF7994426.1"/>
    </source>
</evidence>
<dbReference type="Proteomes" id="UP000639338">
    <property type="component" value="Unassembled WGS sequence"/>
</dbReference>
<proteinExistence type="inferred from homology"/>
<dbReference type="InterPro" id="IPR052151">
    <property type="entry name" value="Complex_I_LYR"/>
</dbReference>
<comment type="caution">
    <text evidence="4">The sequence shown here is derived from an EMBL/GenBank/DDBJ whole genome shotgun (WGS) entry which is preliminary data.</text>
</comment>
<feature type="domain" description="Complex 1 LYR protein" evidence="3">
    <location>
        <begin position="15"/>
        <end position="61"/>
    </location>
</feature>
<evidence type="ECO:0000313" key="5">
    <source>
        <dbReference type="Proteomes" id="UP000639338"/>
    </source>
</evidence>
<dbReference type="Pfam" id="PF05347">
    <property type="entry name" value="Complex1_LYR"/>
    <property type="match status" value="1"/>
</dbReference>
<dbReference type="AlphaFoldDB" id="A0A834Y0Q9"/>